<evidence type="ECO:0000313" key="1">
    <source>
        <dbReference type="EMBL" id="CAF4555814.1"/>
    </source>
</evidence>
<dbReference type="AlphaFoldDB" id="A0A8S2YG50"/>
<dbReference type="Proteomes" id="UP000681967">
    <property type="component" value="Unassembled WGS sequence"/>
</dbReference>
<comment type="caution">
    <text evidence="1">The sequence shown here is derived from an EMBL/GenBank/DDBJ whole genome shotgun (WGS) entry which is preliminary data.</text>
</comment>
<evidence type="ECO:0000313" key="2">
    <source>
        <dbReference type="Proteomes" id="UP000681967"/>
    </source>
</evidence>
<dbReference type="EMBL" id="CAJOBH010089076">
    <property type="protein sequence ID" value="CAF4555814.1"/>
    <property type="molecule type" value="Genomic_DNA"/>
</dbReference>
<proteinExistence type="predicted"/>
<name>A0A8S2YG50_9BILA</name>
<organism evidence="1 2">
    <name type="scientific">Rotaria magnacalcarata</name>
    <dbReference type="NCBI Taxonomy" id="392030"/>
    <lineage>
        <taxon>Eukaryota</taxon>
        <taxon>Metazoa</taxon>
        <taxon>Spiralia</taxon>
        <taxon>Gnathifera</taxon>
        <taxon>Rotifera</taxon>
        <taxon>Eurotatoria</taxon>
        <taxon>Bdelloidea</taxon>
        <taxon>Philodinida</taxon>
        <taxon>Philodinidae</taxon>
        <taxon>Rotaria</taxon>
    </lineage>
</organism>
<accession>A0A8S2YG50</accession>
<reference evidence="1" key="1">
    <citation type="submission" date="2021-02" db="EMBL/GenBank/DDBJ databases">
        <authorList>
            <person name="Nowell W R."/>
        </authorList>
    </citation>
    <scope>NUCLEOTIDE SEQUENCE</scope>
</reference>
<gene>
    <name evidence="1" type="ORF">BYL167_LOCUS38309</name>
</gene>
<feature type="non-terminal residue" evidence="1">
    <location>
        <position position="1"/>
    </location>
</feature>
<sequence>YNDDTHEKTCFWPKLVNFHTIADCEQFSTNRFNCNVDAWLIENTDLKFRSLYFYADYTHPVFSIWR</sequence>
<protein>
    <submittedName>
        <fullName evidence="1">Uncharacterized protein</fullName>
    </submittedName>
</protein>